<gene>
    <name evidence="1" type="ORF">XM38_023710</name>
</gene>
<sequence length="164" mass="18454">MGHYLVAVIDGTTARFLTLNPTEVTEYEAGPHLVERDSLHNAEQEMPGQELWANTKAGRNRGGSGQAHSYDDHRKQHRMAFEYRFAQSVASRITQLSQTHPVRQLILVAEPQILGILRNVLPSNLPQQLTVQEVAKDLCRMSSKELHTYLADRSLLPAFKRAGL</sequence>
<accession>A0A1Z3HM76</accession>
<keyword evidence="2" id="KW-1185">Reference proteome</keyword>
<dbReference type="KEGG" id="hhg:XM38_023710"/>
<evidence type="ECO:0000313" key="2">
    <source>
        <dbReference type="Proteomes" id="UP000191901"/>
    </source>
</evidence>
<organism evidence="1 2">
    <name type="scientific">Halomicronema hongdechloris C2206</name>
    <dbReference type="NCBI Taxonomy" id="1641165"/>
    <lineage>
        <taxon>Bacteria</taxon>
        <taxon>Bacillati</taxon>
        <taxon>Cyanobacteriota</taxon>
        <taxon>Cyanophyceae</taxon>
        <taxon>Nodosilineales</taxon>
        <taxon>Nodosilineaceae</taxon>
        <taxon>Halomicronema</taxon>
    </lineage>
</organism>
<evidence type="ECO:0008006" key="3">
    <source>
        <dbReference type="Google" id="ProtNLM"/>
    </source>
</evidence>
<evidence type="ECO:0000313" key="1">
    <source>
        <dbReference type="EMBL" id="ASC71419.1"/>
    </source>
</evidence>
<protein>
    <recommendedName>
        <fullName evidence="3">Host attachment protein</fullName>
    </recommendedName>
</protein>
<dbReference type="Proteomes" id="UP000191901">
    <property type="component" value="Chromosome"/>
</dbReference>
<dbReference type="OrthoDB" id="329419at2"/>
<dbReference type="AlphaFoldDB" id="A0A1Z3HM76"/>
<reference evidence="1 2" key="1">
    <citation type="journal article" date="2016" name="Biochim. Biophys. Acta">
        <title>Characterization of red-shifted phycobilisomes isolated from the chlorophyll f-containing cyanobacterium Halomicronema hongdechloris.</title>
        <authorList>
            <person name="Li Y."/>
            <person name="Lin Y."/>
            <person name="Garvey C.J."/>
            <person name="Birch D."/>
            <person name="Corkery R.W."/>
            <person name="Loughlin P.C."/>
            <person name="Scheer H."/>
            <person name="Willows R.D."/>
            <person name="Chen M."/>
        </authorList>
    </citation>
    <scope>NUCLEOTIDE SEQUENCE [LARGE SCALE GENOMIC DNA]</scope>
    <source>
        <strain evidence="1 2">C2206</strain>
    </source>
</reference>
<proteinExistence type="predicted"/>
<dbReference type="InterPro" id="IPR019291">
    <property type="entry name" value="Host_attachment_protein"/>
</dbReference>
<dbReference type="STRING" id="1641165.XM38_23065"/>
<dbReference type="RefSeq" id="WP_080813157.1">
    <property type="nucleotide sequence ID" value="NZ_CP021983.2"/>
</dbReference>
<dbReference type="EMBL" id="CP021983">
    <property type="protein sequence ID" value="ASC71419.1"/>
    <property type="molecule type" value="Genomic_DNA"/>
</dbReference>
<name>A0A1Z3HM76_9CYAN</name>
<dbReference type="Pfam" id="PF10116">
    <property type="entry name" value="Host_attach"/>
    <property type="match status" value="1"/>
</dbReference>